<dbReference type="GeneID" id="95351619"/>
<dbReference type="CDD" id="cd04301">
    <property type="entry name" value="NAT_SF"/>
    <property type="match status" value="1"/>
</dbReference>
<dbReference type="PROSITE" id="PS51186">
    <property type="entry name" value="GNAT"/>
    <property type="match status" value="1"/>
</dbReference>
<proteinExistence type="predicted"/>
<sequence length="100" mass="10924">MAVAIRDNAEQGRFEAWAGDTLAGFAEYIRNDRLVVYPHTVVGPAFEGRGIGGSLARAALDDARTRGLPVLATCPFIKAWMLRHPEYVELAYESGSQVTD</sequence>
<dbReference type="Gene3D" id="3.40.630.30">
    <property type="match status" value="1"/>
</dbReference>
<dbReference type="AlphaFoldDB" id="A0A919FE77"/>
<dbReference type="GO" id="GO:0016747">
    <property type="term" value="F:acyltransferase activity, transferring groups other than amino-acyl groups"/>
    <property type="evidence" value="ECO:0007669"/>
    <property type="project" value="InterPro"/>
</dbReference>
<dbReference type="Proteomes" id="UP000617734">
    <property type="component" value="Unassembled WGS sequence"/>
</dbReference>
<dbReference type="RefSeq" id="WP_190209647.1">
    <property type="nucleotide sequence ID" value="NZ_BNBO01000004.1"/>
</dbReference>
<reference evidence="3" key="1">
    <citation type="journal article" date="2014" name="Int. J. Syst. Evol. Microbiol.">
        <title>Complete genome sequence of Corynebacterium casei LMG S-19264T (=DSM 44701T), isolated from a smear-ripened cheese.</title>
        <authorList>
            <consortium name="US DOE Joint Genome Institute (JGI-PGF)"/>
            <person name="Walter F."/>
            <person name="Albersmeier A."/>
            <person name="Kalinowski J."/>
            <person name="Ruckert C."/>
        </authorList>
    </citation>
    <scope>NUCLEOTIDE SEQUENCE</scope>
    <source>
        <strain evidence="3">JCM 4646</strain>
    </source>
</reference>
<dbReference type="InterPro" id="IPR031165">
    <property type="entry name" value="GNAT_YJDJ"/>
</dbReference>
<dbReference type="InterPro" id="IPR045057">
    <property type="entry name" value="Gcn5-rel_NAT"/>
</dbReference>
<dbReference type="Pfam" id="PF14542">
    <property type="entry name" value="Acetyltransf_CG"/>
    <property type="match status" value="1"/>
</dbReference>
<dbReference type="PANTHER" id="PTHR31435">
    <property type="entry name" value="PROTEIN NATD1"/>
    <property type="match status" value="1"/>
</dbReference>
<dbReference type="SUPFAM" id="SSF55729">
    <property type="entry name" value="Acyl-CoA N-acyltransferases (Nat)"/>
    <property type="match status" value="1"/>
</dbReference>
<comment type="caution">
    <text evidence="3">The sequence shown here is derived from an EMBL/GenBank/DDBJ whole genome shotgun (WGS) entry which is preliminary data.</text>
</comment>
<keyword evidence="4" id="KW-1185">Reference proteome</keyword>
<evidence type="ECO:0000259" key="1">
    <source>
        <dbReference type="PROSITE" id="PS51186"/>
    </source>
</evidence>
<dbReference type="InterPro" id="IPR000182">
    <property type="entry name" value="GNAT_dom"/>
</dbReference>
<dbReference type="PANTHER" id="PTHR31435:SF10">
    <property type="entry name" value="BSR4717 PROTEIN"/>
    <property type="match status" value="1"/>
</dbReference>
<feature type="domain" description="N-acetyltransferase" evidence="1">
    <location>
        <begin position="1"/>
        <end position="100"/>
    </location>
</feature>
<evidence type="ECO:0000313" key="3">
    <source>
        <dbReference type="EMBL" id="GHH62764.1"/>
    </source>
</evidence>
<organism evidence="3 4">
    <name type="scientific">Kitasatospora indigofera</name>
    <dbReference type="NCBI Taxonomy" id="67307"/>
    <lineage>
        <taxon>Bacteria</taxon>
        <taxon>Bacillati</taxon>
        <taxon>Actinomycetota</taxon>
        <taxon>Actinomycetes</taxon>
        <taxon>Kitasatosporales</taxon>
        <taxon>Streptomycetaceae</taxon>
        <taxon>Kitasatospora</taxon>
    </lineage>
</organism>
<accession>A0A919FE77</accession>
<dbReference type="PROSITE" id="PS51729">
    <property type="entry name" value="GNAT_YJDJ"/>
    <property type="match status" value="1"/>
</dbReference>
<name>A0A919FE77_9ACTN</name>
<reference evidence="3" key="2">
    <citation type="submission" date="2020-09" db="EMBL/GenBank/DDBJ databases">
        <authorList>
            <person name="Sun Q."/>
            <person name="Ohkuma M."/>
        </authorList>
    </citation>
    <scope>NUCLEOTIDE SEQUENCE</scope>
    <source>
        <strain evidence="3">JCM 4646</strain>
    </source>
</reference>
<gene>
    <name evidence="3" type="ORF">GCM10018781_11140</name>
</gene>
<protein>
    <submittedName>
        <fullName evidence="3">N-acetyltransferase</fullName>
    </submittedName>
</protein>
<evidence type="ECO:0000259" key="2">
    <source>
        <dbReference type="PROSITE" id="PS51729"/>
    </source>
</evidence>
<evidence type="ECO:0000313" key="4">
    <source>
        <dbReference type="Proteomes" id="UP000617734"/>
    </source>
</evidence>
<dbReference type="EMBL" id="BNBO01000004">
    <property type="protein sequence ID" value="GHH62764.1"/>
    <property type="molecule type" value="Genomic_DNA"/>
</dbReference>
<feature type="domain" description="N-acetyltransferase" evidence="2">
    <location>
        <begin position="6"/>
        <end position="92"/>
    </location>
</feature>
<dbReference type="InterPro" id="IPR016181">
    <property type="entry name" value="Acyl_CoA_acyltransferase"/>
</dbReference>